<feature type="region of interest" description="Disordered" evidence="1">
    <location>
        <begin position="324"/>
        <end position="343"/>
    </location>
</feature>
<feature type="compositionally biased region" description="Polar residues" evidence="1">
    <location>
        <begin position="324"/>
        <end position="334"/>
    </location>
</feature>
<dbReference type="EMBL" id="JAEVFJ010000017">
    <property type="protein sequence ID" value="KAH8100018.1"/>
    <property type="molecule type" value="Genomic_DNA"/>
</dbReference>
<evidence type="ECO:0000313" key="2">
    <source>
        <dbReference type="EMBL" id="KAH8100018.1"/>
    </source>
</evidence>
<dbReference type="Proteomes" id="UP000813824">
    <property type="component" value="Unassembled WGS sequence"/>
</dbReference>
<comment type="caution">
    <text evidence="2">The sequence shown here is derived from an EMBL/GenBank/DDBJ whole genome shotgun (WGS) entry which is preliminary data.</text>
</comment>
<evidence type="ECO:0000256" key="1">
    <source>
        <dbReference type="SAM" id="MobiDB-lite"/>
    </source>
</evidence>
<feature type="region of interest" description="Disordered" evidence="1">
    <location>
        <begin position="530"/>
        <end position="582"/>
    </location>
</feature>
<sequence length="582" mass="64460">MSNSLSTLKLTAEEQKIAVVAARLHAALKEKPRECEVRYEMWSGNLYNEWYSAYVSLEERTRRPYTFQALTLMFRDGQRAFSKTAYAHHLIAVTKNTPAEGHRFLYDGGSFEGIELGKNRWWEDGSSHPAPLKVITHPTPGTPRSAALVHLSDMTITDEEKQIAFEAMMTWRRKPSHPLVDISRLKLAKIDLTETSLLDPACRTLFEHPTFEAAFPCSFCQKGDIECLWNLATCPQCLCCQHVGLRCDYRPGLNSSTSATITVAQALRHLIDWHRQQFIRRSQGMQPLNGLILPAHSVPGSTNIDYQLTSDLLARSTLKRKFAQITTAGPQEGTSGDKGKRPRLINDSAEQEAMQPRLSHETHASAERMNILRRAEPLLTQHAVFTLPSMHDICNKVVHSLVLKIRAGESVDQISPFLALPSNLPRQYPSTPGWQMDPNASAASSATSKLRYIVGNHVETDIINWYECLMKARRDRQASELEFLRSLLARRLSLSMKPDGIGAPSAASFGGKVLVSTGIQCPDNVESLAAQEPNTQPDPSAAEEPGSPSSSESSAHTSVVAVSGSAMPSQETGFQDVEMDAE</sequence>
<name>A0A8K0XPV5_9AGAR</name>
<organism evidence="2 3">
    <name type="scientific">Cristinia sonorae</name>
    <dbReference type="NCBI Taxonomy" id="1940300"/>
    <lineage>
        <taxon>Eukaryota</taxon>
        <taxon>Fungi</taxon>
        <taxon>Dikarya</taxon>
        <taxon>Basidiomycota</taxon>
        <taxon>Agaricomycotina</taxon>
        <taxon>Agaricomycetes</taxon>
        <taxon>Agaricomycetidae</taxon>
        <taxon>Agaricales</taxon>
        <taxon>Pleurotineae</taxon>
        <taxon>Stephanosporaceae</taxon>
        <taxon>Cristinia</taxon>
    </lineage>
</organism>
<gene>
    <name evidence="2" type="ORF">BXZ70DRAFT_907611</name>
</gene>
<evidence type="ECO:0000313" key="3">
    <source>
        <dbReference type="Proteomes" id="UP000813824"/>
    </source>
</evidence>
<feature type="compositionally biased region" description="Low complexity" evidence="1">
    <location>
        <begin position="539"/>
        <end position="566"/>
    </location>
</feature>
<dbReference type="AlphaFoldDB" id="A0A8K0XPV5"/>
<reference evidence="2" key="1">
    <citation type="journal article" date="2021" name="New Phytol.">
        <title>Evolutionary innovations through gain and loss of genes in the ectomycorrhizal Boletales.</title>
        <authorList>
            <person name="Wu G."/>
            <person name="Miyauchi S."/>
            <person name="Morin E."/>
            <person name="Kuo A."/>
            <person name="Drula E."/>
            <person name="Varga T."/>
            <person name="Kohler A."/>
            <person name="Feng B."/>
            <person name="Cao Y."/>
            <person name="Lipzen A."/>
            <person name="Daum C."/>
            <person name="Hundley H."/>
            <person name="Pangilinan J."/>
            <person name="Johnson J."/>
            <person name="Barry K."/>
            <person name="LaButti K."/>
            <person name="Ng V."/>
            <person name="Ahrendt S."/>
            <person name="Min B."/>
            <person name="Choi I.G."/>
            <person name="Park H."/>
            <person name="Plett J.M."/>
            <person name="Magnuson J."/>
            <person name="Spatafora J.W."/>
            <person name="Nagy L.G."/>
            <person name="Henrissat B."/>
            <person name="Grigoriev I.V."/>
            <person name="Yang Z.L."/>
            <person name="Xu J."/>
            <person name="Martin F.M."/>
        </authorList>
    </citation>
    <scope>NUCLEOTIDE SEQUENCE</scope>
    <source>
        <strain evidence="2">KKN 215</strain>
    </source>
</reference>
<proteinExistence type="predicted"/>
<keyword evidence="3" id="KW-1185">Reference proteome</keyword>
<accession>A0A8K0XPV5</accession>
<protein>
    <submittedName>
        <fullName evidence="2">Uncharacterized protein</fullName>
    </submittedName>
</protein>